<dbReference type="PROSITE" id="PS00615">
    <property type="entry name" value="C_TYPE_LECTIN_1"/>
    <property type="match status" value="1"/>
</dbReference>
<dbReference type="PANTHER" id="PTHR45784:SF3">
    <property type="entry name" value="C-TYPE LECTIN DOMAIN FAMILY 4 MEMBER K-LIKE-RELATED"/>
    <property type="match status" value="1"/>
</dbReference>
<name>A0A6P9AQW9_PANGU</name>
<dbReference type="InterPro" id="IPR016186">
    <property type="entry name" value="C-type_lectin-like/link_sf"/>
</dbReference>
<feature type="domain" description="C-type lectin" evidence="4">
    <location>
        <begin position="1"/>
        <end position="85"/>
    </location>
</feature>
<evidence type="ECO:0000313" key="6">
    <source>
        <dbReference type="RefSeq" id="XP_034260873.1"/>
    </source>
</evidence>
<gene>
    <name evidence="6" type="primary">LOC117656804</name>
</gene>
<dbReference type="PROSITE" id="PS50041">
    <property type="entry name" value="C_TYPE_LECTIN_2"/>
    <property type="match status" value="1"/>
</dbReference>
<dbReference type="KEGG" id="pgut:117656804"/>
<dbReference type="InterPro" id="IPR018378">
    <property type="entry name" value="C-type_lectin_CS"/>
</dbReference>
<evidence type="ECO:0000256" key="2">
    <source>
        <dbReference type="ARBA" id="ARBA00022525"/>
    </source>
</evidence>
<dbReference type="RefSeq" id="XP_034260873.1">
    <property type="nucleotide sequence ID" value="XM_034404982.1"/>
</dbReference>
<evidence type="ECO:0000256" key="3">
    <source>
        <dbReference type="ARBA" id="ARBA00023157"/>
    </source>
</evidence>
<dbReference type="SUPFAM" id="SSF56436">
    <property type="entry name" value="C-type lectin-like"/>
    <property type="match status" value="1"/>
</dbReference>
<evidence type="ECO:0000256" key="1">
    <source>
        <dbReference type="ARBA" id="ARBA00004613"/>
    </source>
</evidence>
<keyword evidence="3" id="KW-1015">Disulfide bond</keyword>
<proteinExistence type="predicted"/>
<reference evidence="6" key="1">
    <citation type="submission" date="2025-08" db="UniProtKB">
        <authorList>
            <consortium name="RefSeq"/>
        </authorList>
    </citation>
    <scope>IDENTIFICATION</scope>
    <source>
        <tissue evidence="6">Blood</tissue>
    </source>
</reference>
<comment type="subcellular location">
    <subcellularLocation>
        <location evidence="1">Secreted</location>
    </subcellularLocation>
</comment>
<sequence length="88" mass="10418">MEQEMIASHISTNYITSKGVWIGLYDSCMKKCWKWTDYSSIPYVSWDETFPRPRNYLNCIQLSASSGFKKWKNRNCSKKAQFLCMLRS</sequence>
<dbReference type="GeneID" id="117656804"/>
<dbReference type="Pfam" id="PF00059">
    <property type="entry name" value="Lectin_C"/>
    <property type="match status" value="1"/>
</dbReference>
<dbReference type="Gene3D" id="3.10.100.10">
    <property type="entry name" value="Mannose-Binding Protein A, subunit A"/>
    <property type="match status" value="1"/>
</dbReference>
<dbReference type="InParanoid" id="A0A6P9AQW9"/>
<organism evidence="5 6">
    <name type="scientific">Pantherophis guttatus</name>
    <name type="common">Corn snake</name>
    <name type="synonym">Elaphe guttata</name>
    <dbReference type="NCBI Taxonomy" id="94885"/>
    <lineage>
        <taxon>Eukaryota</taxon>
        <taxon>Metazoa</taxon>
        <taxon>Chordata</taxon>
        <taxon>Craniata</taxon>
        <taxon>Vertebrata</taxon>
        <taxon>Euteleostomi</taxon>
        <taxon>Lepidosauria</taxon>
        <taxon>Squamata</taxon>
        <taxon>Bifurcata</taxon>
        <taxon>Unidentata</taxon>
        <taxon>Episquamata</taxon>
        <taxon>Toxicofera</taxon>
        <taxon>Serpentes</taxon>
        <taxon>Colubroidea</taxon>
        <taxon>Colubridae</taxon>
        <taxon>Colubrinae</taxon>
        <taxon>Pantherophis</taxon>
    </lineage>
</organism>
<evidence type="ECO:0000313" key="5">
    <source>
        <dbReference type="Proteomes" id="UP001652622"/>
    </source>
</evidence>
<dbReference type="GO" id="GO:0005576">
    <property type="term" value="C:extracellular region"/>
    <property type="evidence" value="ECO:0007669"/>
    <property type="project" value="UniProtKB-SubCell"/>
</dbReference>
<dbReference type="AlphaFoldDB" id="A0A6P9AQW9"/>
<dbReference type="InterPro" id="IPR016187">
    <property type="entry name" value="CTDL_fold"/>
</dbReference>
<evidence type="ECO:0000259" key="4">
    <source>
        <dbReference type="PROSITE" id="PS50041"/>
    </source>
</evidence>
<dbReference type="PANTHER" id="PTHR45784">
    <property type="entry name" value="C-TYPE LECTIN DOMAIN FAMILY 20 MEMBER A-RELATED"/>
    <property type="match status" value="1"/>
</dbReference>
<dbReference type="Proteomes" id="UP001652622">
    <property type="component" value="Unplaced"/>
</dbReference>
<accession>A0A6P9AQW9</accession>
<dbReference type="PRINTS" id="PR01504">
    <property type="entry name" value="PNCREATITSAP"/>
</dbReference>
<keyword evidence="2" id="KW-0964">Secreted</keyword>
<keyword evidence="5" id="KW-1185">Reference proteome</keyword>
<protein>
    <submittedName>
        <fullName evidence="6">Lithostathine-1-beta-like</fullName>
    </submittedName>
</protein>
<dbReference type="InterPro" id="IPR001304">
    <property type="entry name" value="C-type_lectin-like"/>
</dbReference>